<comment type="caution">
    <text evidence="1">The sequence shown here is derived from an EMBL/GenBank/DDBJ whole genome shotgun (WGS) entry which is preliminary data.</text>
</comment>
<dbReference type="STRING" id="36646.A0A1V6UP93"/>
<dbReference type="Proteomes" id="UP000191500">
    <property type="component" value="Unassembled WGS sequence"/>
</dbReference>
<accession>A0A1V6UP93</accession>
<protein>
    <submittedName>
        <fullName evidence="1">Uncharacterized protein</fullName>
    </submittedName>
</protein>
<proteinExistence type="predicted"/>
<organism evidence="1 2">
    <name type="scientific">Penicillium coprophilum</name>
    <dbReference type="NCBI Taxonomy" id="36646"/>
    <lineage>
        <taxon>Eukaryota</taxon>
        <taxon>Fungi</taxon>
        <taxon>Dikarya</taxon>
        <taxon>Ascomycota</taxon>
        <taxon>Pezizomycotina</taxon>
        <taxon>Eurotiomycetes</taxon>
        <taxon>Eurotiomycetidae</taxon>
        <taxon>Eurotiales</taxon>
        <taxon>Aspergillaceae</taxon>
        <taxon>Penicillium</taxon>
    </lineage>
</organism>
<dbReference type="AlphaFoldDB" id="A0A1V6UP93"/>
<dbReference type="EMBL" id="MDDG01000006">
    <property type="protein sequence ID" value="OQE40235.1"/>
    <property type="molecule type" value="Genomic_DNA"/>
</dbReference>
<evidence type="ECO:0000313" key="2">
    <source>
        <dbReference type="Proteomes" id="UP000191500"/>
    </source>
</evidence>
<reference evidence="2" key="1">
    <citation type="journal article" date="2017" name="Nat. Microbiol.">
        <title>Global analysis of biosynthetic gene clusters reveals vast potential of secondary metabolite production in Penicillium species.</title>
        <authorList>
            <person name="Nielsen J.C."/>
            <person name="Grijseels S."/>
            <person name="Prigent S."/>
            <person name="Ji B."/>
            <person name="Dainat J."/>
            <person name="Nielsen K.F."/>
            <person name="Frisvad J.C."/>
            <person name="Workman M."/>
            <person name="Nielsen J."/>
        </authorList>
    </citation>
    <scope>NUCLEOTIDE SEQUENCE [LARGE SCALE GENOMIC DNA]</scope>
    <source>
        <strain evidence="2">IBT 31321</strain>
    </source>
</reference>
<evidence type="ECO:0000313" key="1">
    <source>
        <dbReference type="EMBL" id="OQE40235.1"/>
    </source>
</evidence>
<name>A0A1V6UP93_9EURO</name>
<keyword evidence="2" id="KW-1185">Reference proteome</keyword>
<sequence>MALIWRRFGIPSITQRCVYSLRPFSNVANPKSHSSPGTDPQLTVHDNPHTYTSGRWLNRDELERTSRHVKFDFPALCERAVRACPGATKVVKYEKRRWI</sequence>
<gene>
    <name evidence="1" type="ORF">PENCOP_c006G08796</name>
</gene>